<dbReference type="Proteomes" id="UP000030762">
    <property type="component" value="Unassembled WGS sequence"/>
</dbReference>
<protein>
    <submittedName>
        <fullName evidence="2">Uncharacterized protein</fullName>
    </submittedName>
</protein>
<sequence length="54" mass="5596">MGRTPLFVVAEKGHVDAVTAFLEAKANIFAINKAWTAATFPAAAASRSALYSAA</sequence>
<keyword evidence="3" id="KW-1185">Reference proteome</keyword>
<dbReference type="SUPFAM" id="SSF48403">
    <property type="entry name" value="Ankyrin repeat"/>
    <property type="match status" value="1"/>
</dbReference>
<feature type="repeat" description="ANK" evidence="1">
    <location>
        <begin position="1"/>
        <end position="33"/>
    </location>
</feature>
<evidence type="ECO:0000256" key="1">
    <source>
        <dbReference type="PROSITE-ProRule" id="PRU00023"/>
    </source>
</evidence>
<dbReference type="AlphaFoldDB" id="T0RAR6"/>
<dbReference type="GeneID" id="19956227"/>
<keyword evidence="1" id="KW-0040">ANK repeat</keyword>
<dbReference type="Pfam" id="PF00023">
    <property type="entry name" value="Ank"/>
    <property type="match status" value="1"/>
</dbReference>
<dbReference type="RefSeq" id="XP_008619897.1">
    <property type="nucleotide sequence ID" value="XM_008621675.1"/>
</dbReference>
<name>T0RAR6_SAPDV</name>
<dbReference type="InParanoid" id="T0RAR6"/>
<dbReference type="InterPro" id="IPR036770">
    <property type="entry name" value="Ankyrin_rpt-contain_sf"/>
</dbReference>
<gene>
    <name evidence="2" type="ORF">SDRG_15500</name>
</gene>
<dbReference type="OrthoDB" id="3065869at2759"/>
<proteinExistence type="predicted"/>
<dbReference type="PROSITE" id="PS50088">
    <property type="entry name" value="ANK_REPEAT"/>
    <property type="match status" value="1"/>
</dbReference>
<dbReference type="SMART" id="SM00248">
    <property type="entry name" value="ANK"/>
    <property type="match status" value="1"/>
</dbReference>
<evidence type="ECO:0000313" key="2">
    <source>
        <dbReference type="EMBL" id="EQC26662.1"/>
    </source>
</evidence>
<organism evidence="2 3">
    <name type="scientific">Saprolegnia diclina (strain VS20)</name>
    <dbReference type="NCBI Taxonomy" id="1156394"/>
    <lineage>
        <taxon>Eukaryota</taxon>
        <taxon>Sar</taxon>
        <taxon>Stramenopiles</taxon>
        <taxon>Oomycota</taxon>
        <taxon>Saprolegniomycetes</taxon>
        <taxon>Saprolegniales</taxon>
        <taxon>Saprolegniaceae</taxon>
        <taxon>Saprolegnia</taxon>
    </lineage>
</organism>
<dbReference type="InterPro" id="IPR002110">
    <property type="entry name" value="Ankyrin_rpt"/>
</dbReference>
<dbReference type="Gene3D" id="1.25.40.20">
    <property type="entry name" value="Ankyrin repeat-containing domain"/>
    <property type="match status" value="1"/>
</dbReference>
<dbReference type="VEuPathDB" id="FungiDB:SDRG_15500"/>
<accession>T0RAR6</accession>
<evidence type="ECO:0000313" key="3">
    <source>
        <dbReference type="Proteomes" id="UP000030762"/>
    </source>
</evidence>
<reference evidence="2 3" key="1">
    <citation type="submission" date="2012-04" db="EMBL/GenBank/DDBJ databases">
        <title>The Genome Sequence of Saprolegnia declina VS20.</title>
        <authorList>
            <consortium name="The Broad Institute Genome Sequencing Platform"/>
            <person name="Russ C."/>
            <person name="Nusbaum C."/>
            <person name="Tyler B."/>
            <person name="van West P."/>
            <person name="Dieguez-Uribeondo J."/>
            <person name="de Bruijn I."/>
            <person name="Tripathy S."/>
            <person name="Jiang R."/>
            <person name="Young S.K."/>
            <person name="Zeng Q."/>
            <person name="Gargeya S."/>
            <person name="Fitzgerald M."/>
            <person name="Haas B."/>
            <person name="Abouelleil A."/>
            <person name="Alvarado L."/>
            <person name="Arachchi H.M."/>
            <person name="Berlin A."/>
            <person name="Chapman S.B."/>
            <person name="Goldberg J."/>
            <person name="Griggs A."/>
            <person name="Gujja S."/>
            <person name="Hansen M."/>
            <person name="Howarth C."/>
            <person name="Imamovic A."/>
            <person name="Larimer J."/>
            <person name="McCowen C."/>
            <person name="Montmayeur A."/>
            <person name="Murphy C."/>
            <person name="Neiman D."/>
            <person name="Pearson M."/>
            <person name="Priest M."/>
            <person name="Roberts A."/>
            <person name="Saif S."/>
            <person name="Shea T."/>
            <person name="Sisk P."/>
            <person name="Sykes S."/>
            <person name="Wortman J."/>
            <person name="Nusbaum C."/>
            <person name="Birren B."/>
        </authorList>
    </citation>
    <scope>NUCLEOTIDE SEQUENCE [LARGE SCALE GENOMIC DNA]</scope>
    <source>
        <strain evidence="2 3">VS20</strain>
    </source>
</reference>
<dbReference type="EMBL" id="JH767225">
    <property type="protein sequence ID" value="EQC26662.1"/>
    <property type="molecule type" value="Genomic_DNA"/>
</dbReference>